<feature type="transmembrane region" description="Helical" evidence="9">
    <location>
        <begin position="12"/>
        <end position="31"/>
    </location>
</feature>
<protein>
    <recommendedName>
        <fullName evidence="9">C4-dicarboxylate transport protein</fullName>
    </recommendedName>
</protein>
<keyword evidence="5 9" id="KW-0812">Transmembrane</keyword>
<dbReference type="NCBIfam" id="NF002461">
    <property type="entry name" value="PRK01663.1"/>
    <property type="match status" value="1"/>
</dbReference>
<evidence type="ECO:0000313" key="11">
    <source>
        <dbReference type="EMBL" id="GAA5534877.1"/>
    </source>
</evidence>
<dbReference type="PRINTS" id="PR00173">
    <property type="entry name" value="EDTRNSPORT"/>
</dbReference>
<evidence type="ECO:0000256" key="10">
    <source>
        <dbReference type="SAM" id="MobiDB-lite"/>
    </source>
</evidence>
<accession>A0ABP9XHV4</accession>
<feature type="transmembrane region" description="Helical" evidence="9">
    <location>
        <begin position="219"/>
        <end position="244"/>
    </location>
</feature>
<keyword evidence="6 9" id="KW-0769">Symport</keyword>
<dbReference type="NCBIfam" id="NF009587">
    <property type="entry name" value="PRK13027.1"/>
    <property type="match status" value="1"/>
</dbReference>
<feature type="compositionally biased region" description="Basic and acidic residues" evidence="10">
    <location>
        <begin position="427"/>
        <end position="442"/>
    </location>
</feature>
<evidence type="ECO:0000256" key="7">
    <source>
        <dbReference type="ARBA" id="ARBA00022989"/>
    </source>
</evidence>
<dbReference type="InterPro" id="IPR023954">
    <property type="entry name" value="C4_dicarb_transport"/>
</dbReference>
<feature type="region of interest" description="Disordered" evidence="10">
    <location>
        <begin position="415"/>
        <end position="442"/>
    </location>
</feature>
<feature type="transmembrane region" description="Helical" evidence="9">
    <location>
        <begin position="149"/>
        <end position="167"/>
    </location>
</feature>
<evidence type="ECO:0000256" key="3">
    <source>
        <dbReference type="ARBA" id="ARBA00022448"/>
    </source>
</evidence>
<reference evidence="11 12" key="1">
    <citation type="submission" date="2024-02" db="EMBL/GenBank/DDBJ databases">
        <title>Deinococcus aluminii NBRC 112889.</title>
        <authorList>
            <person name="Ichikawa N."/>
            <person name="Katano-Makiyama Y."/>
            <person name="Hidaka K."/>
        </authorList>
    </citation>
    <scope>NUCLEOTIDE SEQUENCE [LARGE SCALE GENOMIC DNA]</scope>
    <source>
        <strain evidence="11 12">NBRC 112889</strain>
    </source>
</reference>
<comment type="similarity">
    <text evidence="2 9">Belongs to the dicarboxylate/amino acid:cation symporter (DAACS) (TC 2.A.23) family.</text>
</comment>
<dbReference type="InterPro" id="IPR036458">
    <property type="entry name" value="Na:dicarbo_symporter_sf"/>
</dbReference>
<dbReference type="PANTHER" id="PTHR42865">
    <property type="entry name" value="PROTON/GLUTAMATE-ASPARTATE SYMPORTER"/>
    <property type="match status" value="1"/>
</dbReference>
<keyword evidence="7 9" id="KW-1133">Transmembrane helix</keyword>
<name>A0ABP9XHV4_9DEIO</name>
<organism evidence="11 12">
    <name type="scientific">Deinococcus aluminii</name>
    <dbReference type="NCBI Taxonomy" id="1656885"/>
    <lineage>
        <taxon>Bacteria</taxon>
        <taxon>Thermotogati</taxon>
        <taxon>Deinococcota</taxon>
        <taxon>Deinococci</taxon>
        <taxon>Deinococcales</taxon>
        <taxon>Deinococcaceae</taxon>
        <taxon>Deinococcus</taxon>
    </lineage>
</organism>
<keyword evidence="4 9" id="KW-1003">Cell membrane</keyword>
<keyword evidence="8 9" id="KW-0472">Membrane</keyword>
<dbReference type="PANTHER" id="PTHR42865:SF1">
    <property type="entry name" value="AEROBIC C4-DICARBOXYLATE TRANSPORT PROTEIN"/>
    <property type="match status" value="1"/>
</dbReference>
<evidence type="ECO:0000256" key="6">
    <source>
        <dbReference type="ARBA" id="ARBA00022847"/>
    </source>
</evidence>
<evidence type="ECO:0000313" key="12">
    <source>
        <dbReference type="Proteomes" id="UP001404956"/>
    </source>
</evidence>
<dbReference type="PROSITE" id="PS00713">
    <property type="entry name" value="NA_DICARBOXYL_SYMP_1"/>
    <property type="match status" value="1"/>
</dbReference>
<keyword evidence="3 9" id="KW-0813">Transport</keyword>
<comment type="subcellular location">
    <subcellularLocation>
        <location evidence="1 9">Cell membrane</location>
        <topology evidence="1 9">Multi-pass membrane protein</topology>
    </subcellularLocation>
</comment>
<sequence>MPRIFRSLYVQVLIAIVLGILVGLLFPTFGAGLKPLGDGFIKLIKMLIAPIIFATVVSGIAHMRDTKKVGRVGGKALIYFEVVTTFALIIGLVIANVLRPGHGMNINPATLDTSAISKYTQAAGEQSVSDFILNVIPNTLVSAFTEGDLLQVLLIAVLFGFALMKLGTLGEKVLAGIEAVNNAVFVILGFVMRLAPIGAFGAMAFTIGKYGVGTLAQLAYLMVAFYATCLLFVFVVLGLIARFAGFSIFKFVRFIKEELLLVLGTSSSESALPRLITKLEYAGASRSVVGLVVPAGYSFNLDGTSIYLTMATLFIAQATNTHLSLGQQLGVLGVLLLTSKGAAGVTGSGFITLAATLSAVGHVPVAGLALILGVDRFMSEARALTNFVGNGVATLVIARSENALDTSRLQRVLNGEELPPATPEVAAEERGEGRQLDSPRPA</sequence>
<comment type="caution">
    <text evidence="9">Lacks conserved residue(s) required for the propagation of feature annotation.</text>
</comment>
<keyword evidence="12" id="KW-1185">Reference proteome</keyword>
<evidence type="ECO:0000256" key="9">
    <source>
        <dbReference type="HAMAP-Rule" id="MF_01300"/>
    </source>
</evidence>
<gene>
    <name evidence="9 11" type="primary">dctA</name>
    <name evidence="11" type="ORF">Dalu01_03293</name>
</gene>
<dbReference type="HAMAP" id="MF_01300">
    <property type="entry name" value="C4_dicarb_transport"/>
    <property type="match status" value="1"/>
</dbReference>
<evidence type="ECO:0000256" key="2">
    <source>
        <dbReference type="ARBA" id="ARBA00006148"/>
    </source>
</evidence>
<dbReference type="SUPFAM" id="SSF118215">
    <property type="entry name" value="Proton glutamate symport protein"/>
    <property type="match status" value="1"/>
</dbReference>
<evidence type="ECO:0000256" key="8">
    <source>
        <dbReference type="ARBA" id="ARBA00023136"/>
    </source>
</evidence>
<dbReference type="Proteomes" id="UP001404956">
    <property type="component" value="Unassembled WGS sequence"/>
</dbReference>
<proteinExistence type="inferred from homology"/>
<dbReference type="Gene3D" id="1.10.3860.10">
    <property type="entry name" value="Sodium:dicarboxylate symporter"/>
    <property type="match status" value="1"/>
</dbReference>
<dbReference type="InterPro" id="IPR001991">
    <property type="entry name" value="Na-dicarboxylate_symporter"/>
</dbReference>
<dbReference type="PROSITE" id="PS00714">
    <property type="entry name" value="NA_DICARBOXYL_SYMP_2"/>
    <property type="match status" value="1"/>
</dbReference>
<feature type="transmembrane region" description="Helical" evidence="9">
    <location>
        <begin position="179"/>
        <end position="207"/>
    </location>
</feature>
<feature type="transmembrane region" description="Helical" evidence="9">
    <location>
        <begin position="76"/>
        <end position="98"/>
    </location>
</feature>
<evidence type="ECO:0000256" key="5">
    <source>
        <dbReference type="ARBA" id="ARBA00022692"/>
    </source>
</evidence>
<comment type="function">
    <text evidence="9">Responsible for the transport of dicarboxylates such as succinate, fumarate, and malate across the membrane.</text>
</comment>
<evidence type="ECO:0000256" key="4">
    <source>
        <dbReference type="ARBA" id="ARBA00022475"/>
    </source>
</evidence>
<dbReference type="RefSeq" id="WP_345457161.1">
    <property type="nucleotide sequence ID" value="NZ_BAABRV010000011.1"/>
</dbReference>
<evidence type="ECO:0000256" key="1">
    <source>
        <dbReference type="ARBA" id="ARBA00004651"/>
    </source>
</evidence>
<dbReference type="InterPro" id="IPR018107">
    <property type="entry name" value="Na-dicarboxylate_symporter_CS"/>
</dbReference>
<dbReference type="EMBL" id="BAABRV010000011">
    <property type="protein sequence ID" value="GAA5534877.1"/>
    <property type="molecule type" value="Genomic_DNA"/>
</dbReference>
<dbReference type="Pfam" id="PF00375">
    <property type="entry name" value="SDF"/>
    <property type="match status" value="1"/>
</dbReference>
<feature type="transmembrane region" description="Helical" evidence="9">
    <location>
        <begin position="43"/>
        <end position="64"/>
    </location>
</feature>
<comment type="caution">
    <text evidence="11">The sequence shown here is derived from an EMBL/GenBank/DDBJ whole genome shotgun (WGS) entry which is preliminary data.</text>
</comment>